<feature type="domain" description="Amino acid transporter transmembrane" evidence="8">
    <location>
        <begin position="22"/>
        <end position="426"/>
    </location>
</feature>
<evidence type="ECO:0000313" key="9">
    <source>
        <dbReference type="EMBL" id="KAJ4824766.1"/>
    </source>
</evidence>
<gene>
    <name evidence="9" type="ORF">Tsubulata_024398</name>
</gene>
<comment type="caution">
    <text evidence="9">The sequence shown here is derived from an EMBL/GenBank/DDBJ whole genome shotgun (WGS) entry which is preliminary data.</text>
</comment>
<name>A0A9Q0F6V4_9ROSI</name>
<protein>
    <recommendedName>
        <fullName evidence="8">Amino acid transporter transmembrane domain-containing protein</fullName>
    </recommendedName>
</protein>
<feature type="transmembrane region" description="Helical" evidence="7">
    <location>
        <begin position="303"/>
        <end position="323"/>
    </location>
</feature>
<feature type="transmembrane region" description="Helical" evidence="7">
    <location>
        <begin position="256"/>
        <end position="276"/>
    </location>
</feature>
<dbReference type="EMBL" id="JAKUCV010007100">
    <property type="protein sequence ID" value="KAJ4824766.1"/>
    <property type="molecule type" value="Genomic_DNA"/>
</dbReference>
<dbReference type="InterPro" id="IPR013057">
    <property type="entry name" value="AA_transpt_TM"/>
</dbReference>
<feature type="transmembrane region" description="Helical" evidence="7">
    <location>
        <begin position="344"/>
        <end position="363"/>
    </location>
</feature>
<sequence>MSPAAGVEVPLLPKSKAEPEKRASLPGAVFNVSTSIMGAGIMSIPATFKVLGVIPAFAMLLLVPWLVDISVEFMLRHTHSGEATTYGGLMREAFGPAGSFAVQMCVTLSNFGTLAVYLIIVADVLSGDENKAGSLQEWFGVHWWDSRAFTLLFIVIFVMFPLVMFRRIESLRYSSAVSTILAVVFVGISSGMAIYAFLEGKTKDVKLLPSLDNQTSFFELFTAVPVIVVAYTFHFNVHSISNELGKHSSMTSAVRIALCICAAVYCAVGIFGYLLFGESIMSDLLVNFNRSSDTAIGALLNEVIRFTYVIHLVLVFPILNFSVRTNIDEFLFPDKAPLEEDTPRFVTLTVTILVFSYIASITIPNIWVFFQFSGSICSASIAFIFPGAIALRDVHGISTRRDKVIGAMMIILAVITSTLAVSTTIYSLIGNKAKSLGLMAARFC</sequence>
<evidence type="ECO:0000256" key="7">
    <source>
        <dbReference type="SAM" id="Phobius"/>
    </source>
</evidence>
<reference evidence="9" key="1">
    <citation type="submission" date="2022-02" db="EMBL/GenBank/DDBJ databases">
        <authorList>
            <person name="Henning P.M."/>
            <person name="McCubbin A.G."/>
            <person name="Shore J.S."/>
        </authorList>
    </citation>
    <scope>NUCLEOTIDE SEQUENCE</scope>
    <source>
        <strain evidence="9">F60SS</strain>
        <tissue evidence="9">Leaves</tissue>
    </source>
</reference>
<organism evidence="9 10">
    <name type="scientific">Turnera subulata</name>
    <dbReference type="NCBI Taxonomy" id="218843"/>
    <lineage>
        <taxon>Eukaryota</taxon>
        <taxon>Viridiplantae</taxon>
        <taxon>Streptophyta</taxon>
        <taxon>Embryophyta</taxon>
        <taxon>Tracheophyta</taxon>
        <taxon>Spermatophyta</taxon>
        <taxon>Magnoliopsida</taxon>
        <taxon>eudicotyledons</taxon>
        <taxon>Gunneridae</taxon>
        <taxon>Pentapetalae</taxon>
        <taxon>rosids</taxon>
        <taxon>fabids</taxon>
        <taxon>Malpighiales</taxon>
        <taxon>Passifloraceae</taxon>
        <taxon>Turnera</taxon>
    </lineage>
</organism>
<keyword evidence="6 7" id="KW-0472">Membrane</keyword>
<dbReference type="AlphaFoldDB" id="A0A9Q0F6V4"/>
<evidence type="ECO:0000259" key="8">
    <source>
        <dbReference type="Pfam" id="PF01490"/>
    </source>
</evidence>
<evidence type="ECO:0000256" key="4">
    <source>
        <dbReference type="ARBA" id="ARBA00022970"/>
    </source>
</evidence>
<keyword evidence="3 7" id="KW-0812">Transmembrane</keyword>
<evidence type="ECO:0000313" key="10">
    <source>
        <dbReference type="Proteomes" id="UP001141552"/>
    </source>
</evidence>
<feature type="transmembrane region" description="Helical" evidence="7">
    <location>
        <begin position="369"/>
        <end position="392"/>
    </location>
</feature>
<feature type="transmembrane region" description="Helical" evidence="7">
    <location>
        <begin position="50"/>
        <end position="67"/>
    </location>
</feature>
<evidence type="ECO:0000256" key="2">
    <source>
        <dbReference type="ARBA" id="ARBA00022448"/>
    </source>
</evidence>
<feature type="transmembrane region" description="Helical" evidence="7">
    <location>
        <begin position="404"/>
        <end position="429"/>
    </location>
</feature>
<evidence type="ECO:0000256" key="1">
    <source>
        <dbReference type="ARBA" id="ARBA00004141"/>
    </source>
</evidence>
<dbReference type="Pfam" id="PF01490">
    <property type="entry name" value="Aa_trans"/>
    <property type="match status" value="1"/>
</dbReference>
<evidence type="ECO:0000256" key="3">
    <source>
        <dbReference type="ARBA" id="ARBA00022692"/>
    </source>
</evidence>
<dbReference type="PANTHER" id="PTHR22950">
    <property type="entry name" value="AMINO ACID TRANSPORTER"/>
    <property type="match status" value="1"/>
</dbReference>
<feature type="transmembrane region" description="Helical" evidence="7">
    <location>
        <begin position="177"/>
        <end position="197"/>
    </location>
</feature>
<evidence type="ECO:0000256" key="5">
    <source>
        <dbReference type="ARBA" id="ARBA00022989"/>
    </source>
</evidence>
<evidence type="ECO:0000256" key="6">
    <source>
        <dbReference type="ARBA" id="ARBA00023136"/>
    </source>
</evidence>
<keyword evidence="2" id="KW-0813">Transport</keyword>
<keyword evidence="5 7" id="KW-1133">Transmembrane helix</keyword>
<proteinExistence type="predicted"/>
<feature type="transmembrane region" description="Helical" evidence="7">
    <location>
        <begin position="148"/>
        <end position="165"/>
    </location>
</feature>
<comment type="subcellular location">
    <subcellularLocation>
        <location evidence="1">Membrane</location>
        <topology evidence="1">Multi-pass membrane protein</topology>
    </subcellularLocation>
</comment>
<keyword evidence="4" id="KW-0029">Amino-acid transport</keyword>
<reference evidence="9" key="2">
    <citation type="journal article" date="2023" name="Plants (Basel)">
        <title>Annotation of the Turnera subulata (Passifloraceae) Draft Genome Reveals the S-Locus Evolved after the Divergence of Turneroideae from Passifloroideae in a Stepwise Manner.</title>
        <authorList>
            <person name="Henning P.M."/>
            <person name="Roalson E.H."/>
            <person name="Mir W."/>
            <person name="McCubbin A.G."/>
            <person name="Shore J.S."/>
        </authorList>
    </citation>
    <scope>NUCLEOTIDE SEQUENCE</scope>
    <source>
        <strain evidence="9">F60SS</strain>
    </source>
</reference>
<dbReference type="Proteomes" id="UP001141552">
    <property type="component" value="Unassembled WGS sequence"/>
</dbReference>
<dbReference type="GO" id="GO:0031090">
    <property type="term" value="C:organelle membrane"/>
    <property type="evidence" value="ECO:0007669"/>
    <property type="project" value="UniProtKB-ARBA"/>
</dbReference>
<feature type="transmembrane region" description="Helical" evidence="7">
    <location>
        <begin position="100"/>
        <end position="120"/>
    </location>
</feature>
<keyword evidence="10" id="KW-1185">Reference proteome</keyword>
<dbReference type="PANTHER" id="PTHR22950:SF323">
    <property type="entry name" value="AMINO ACID TRANSPORTER AVT6C"/>
    <property type="match status" value="1"/>
</dbReference>
<dbReference type="GO" id="GO:0015179">
    <property type="term" value="F:L-amino acid transmembrane transporter activity"/>
    <property type="evidence" value="ECO:0007669"/>
    <property type="project" value="TreeGrafter"/>
</dbReference>
<dbReference type="OrthoDB" id="28208at2759"/>
<accession>A0A9Q0F6V4</accession>
<feature type="transmembrane region" description="Helical" evidence="7">
    <location>
        <begin position="217"/>
        <end position="235"/>
    </location>
</feature>